<keyword evidence="2" id="KW-1185">Reference proteome</keyword>
<proteinExistence type="predicted"/>
<dbReference type="Proteomes" id="UP001057452">
    <property type="component" value="Chromosome 13"/>
</dbReference>
<reference evidence="1" key="1">
    <citation type="submission" date="2022-05" db="EMBL/GenBank/DDBJ databases">
        <title>Chromosome-level genome of Chaenocephalus aceratus.</title>
        <authorList>
            <person name="Park H."/>
        </authorList>
    </citation>
    <scope>NUCLEOTIDE SEQUENCE</scope>
    <source>
        <strain evidence="1">KU_202001</strain>
    </source>
</reference>
<dbReference type="EMBL" id="CM043797">
    <property type="protein sequence ID" value="KAI4815224.1"/>
    <property type="molecule type" value="Genomic_DNA"/>
</dbReference>
<protein>
    <submittedName>
        <fullName evidence="1">Uncharacterized protein</fullName>
    </submittedName>
</protein>
<gene>
    <name evidence="1" type="ORF">KUCAC02_005377</name>
</gene>
<comment type="caution">
    <text evidence="1">The sequence shown here is derived from an EMBL/GenBank/DDBJ whole genome shotgun (WGS) entry which is preliminary data.</text>
</comment>
<evidence type="ECO:0000313" key="2">
    <source>
        <dbReference type="Proteomes" id="UP001057452"/>
    </source>
</evidence>
<sequence length="99" mass="11642">MERRRDRVGVGRKEQAVRREGLMSNERLTRPQLILSLYLCHFPQHQVYHLENTQPPFFWTLFEDYRGRKPGGRNLHISTSSSIMTLSWGARLLSFSPAQ</sequence>
<evidence type="ECO:0000313" key="1">
    <source>
        <dbReference type="EMBL" id="KAI4815224.1"/>
    </source>
</evidence>
<organism evidence="1 2">
    <name type="scientific">Chaenocephalus aceratus</name>
    <name type="common">Blackfin icefish</name>
    <name type="synonym">Chaenichthys aceratus</name>
    <dbReference type="NCBI Taxonomy" id="36190"/>
    <lineage>
        <taxon>Eukaryota</taxon>
        <taxon>Metazoa</taxon>
        <taxon>Chordata</taxon>
        <taxon>Craniata</taxon>
        <taxon>Vertebrata</taxon>
        <taxon>Euteleostomi</taxon>
        <taxon>Actinopterygii</taxon>
        <taxon>Neopterygii</taxon>
        <taxon>Teleostei</taxon>
        <taxon>Neoteleostei</taxon>
        <taxon>Acanthomorphata</taxon>
        <taxon>Eupercaria</taxon>
        <taxon>Perciformes</taxon>
        <taxon>Notothenioidei</taxon>
        <taxon>Channichthyidae</taxon>
        <taxon>Chaenocephalus</taxon>
    </lineage>
</organism>
<accession>A0ACB9WP58</accession>
<name>A0ACB9WP58_CHAAC</name>